<keyword evidence="1" id="KW-0812">Transmembrane</keyword>
<proteinExistence type="predicted"/>
<reference evidence="2 3" key="1">
    <citation type="submission" date="2014-04" db="EMBL/GenBank/DDBJ databases">
        <title>Transcriptional profiles of Haloferax mediterranei on the basis of nitrogen availability.</title>
        <authorList>
            <person name="Bautista V."/>
        </authorList>
    </citation>
    <scope>NUCLEOTIDE SEQUENCE [LARGE SCALE GENOMIC DNA]</scope>
    <source>
        <strain evidence="3">ATCC 33500 / DSM 1411 / JCM 8866 / NBRC 14739 / NCIMB 2177 / R-4</strain>
    </source>
</reference>
<sequence length="74" mass="7874">MTIVVWTVTTEVNKLDPLALGNGSGRDNMLNELASFPLRVGGLDVIPLLICALGAVGLLAYGRRALRDGLRVRA</sequence>
<dbReference type="AlphaFoldDB" id="A0A059TQU1"/>
<organism evidence="2 3">
    <name type="scientific">Haloferax mediterranei (strain ATCC 33500 / DSM 1411 / JCM 8866 / NBRC 14739 / NCIMB 2177 / R-4)</name>
    <name type="common">Halobacterium mediterranei</name>
    <dbReference type="NCBI Taxonomy" id="523841"/>
    <lineage>
        <taxon>Archaea</taxon>
        <taxon>Methanobacteriati</taxon>
        <taxon>Methanobacteriota</taxon>
        <taxon>Stenosarchaea group</taxon>
        <taxon>Halobacteria</taxon>
        <taxon>Halobacteriales</taxon>
        <taxon>Haloferacaceae</taxon>
        <taxon>Haloferax</taxon>
    </lineage>
</organism>
<dbReference type="Proteomes" id="UP000027075">
    <property type="component" value="Chromosome"/>
</dbReference>
<evidence type="ECO:0000313" key="3">
    <source>
        <dbReference type="Proteomes" id="UP000027075"/>
    </source>
</evidence>
<evidence type="ECO:0000256" key="1">
    <source>
        <dbReference type="SAM" id="Phobius"/>
    </source>
</evidence>
<evidence type="ECO:0000313" key="2">
    <source>
        <dbReference type="EMBL" id="AHZ21964.1"/>
    </source>
</evidence>
<feature type="transmembrane region" description="Helical" evidence="1">
    <location>
        <begin position="40"/>
        <end position="61"/>
    </location>
</feature>
<protein>
    <submittedName>
        <fullName evidence="2">Uncharacterized protein</fullName>
    </submittedName>
</protein>
<name>A0A059TQU1_HALMT</name>
<gene>
    <name evidence="2" type="ORF">BM92_04485</name>
</gene>
<accession>A0A059TQU1</accession>
<keyword evidence="1" id="KW-0472">Membrane</keyword>
<dbReference type="EMBL" id="CP007551">
    <property type="protein sequence ID" value="AHZ21964.1"/>
    <property type="molecule type" value="Genomic_DNA"/>
</dbReference>
<keyword evidence="1" id="KW-1133">Transmembrane helix</keyword>